<comment type="caution">
    <text evidence="2">The sequence shown here is derived from an EMBL/GenBank/DDBJ whole genome shotgun (WGS) entry which is preliminary data.</text>
</comment>
<proteinExistence type="predicted"/>
<name>A0A8S4N2N4_OWEFU</name>
<feature type="transmembrane region" description="Helical" evidence="1">
    <location>
        <begin position="113"/>
        <end position="134"/>
    </location>
</feature>
<feature type="transmembrane region" description="Helical" evidence="1">
    <location>
        <begin position="164"/>
        <end position="181"/>
    </location>
</feature>
<dbReference type="AlphaFoldDB" id="A0A8S4N2N4"/>
<keyword evidence="1" id="KW-0472">Membrane</keyword>
<keyword evidence="3" id="KW-1185">Reference proteome</keyword>
<dbReference type="Proteomes" id="UP000749559">
    <property type="component" value="Unassembled WGS sequence"/>
</dbReference>
<protein>
    <submittedName>
        <fullName evidence="2">Uncharacterized protein</fullName>
    </submittedName>
</protein>
<feature type="transmembrane region" description="Helical" evidence="1">
    <location>
        <begin position="213"/>
        <end position="239"/>
    </location>
</feature>
<evidence type="ECO:0000313" key="2">
    <source>
        <dbReference type="EMBL" id="CAH1775485.1"/>
    </source>
</evidence>
<reference evidence="2" key="1">
    <citation type="submission" date="2022-03" db="EMBL/GenBank/DDBJ databases">
        <authorList>
            <person name="Martin C."/>
        </authorList>
    </citation>
    <scope>NUCLEOTIDE SEQUENCE</scope>
</reference>
<accession>A0A8S4N2N4</accession>
<keyword evidence="1" id="KW-0812">Transmembrane</keyword>
<organism evidence="2 3">
    <name type="scientific">Owenia fusiformis</name>
    <name type="common">Polychaete worm</name>
    <dbReference type="NCBI Taxonomy" id="6347"/>
    <lineage>
        <taxon>Eukaryota</taxon>
        <taxon>Metazoa</taxon>
        <taxon>Spiralia</taxon>
        <taxon>Lophotrochozoa</taxon>
        <taxon>Annelida</taxon>
        <taxon>Polychaeta</taxon>
        <taxon>Sedentaria</taxon>
        <taxon>Canalipalpata</taxon>
        <taxon>Sabellida</taxon>
        <taxon>Oweniida</taxon>
        <taxon>Oweniidae</taxon>
        <taxon>Owenia</taxon>
    </lineage>
</organism>
<dbReference type="EMBL" id="CAIIXF020000001">
    <property type="protein sequence ID" value="CAH1775485.1"/>
    <property type="molecule type" value="Genomic_DNA"/>
</dbReference>
<evidence type="ECO:0000256" key="1">
    <source>
        <dbReference type="SAM" id="Phobius"/>
    </source>
</evidence>
<dbReference type="OrthoDB" id="10055429at2759"/>
<gene>
    <name evidence="2" type="ORF">OFUS_LOCUS2782</name>
</gene>
<keyword evidence="1" id="KW-1133">Transmembrane helix</keyword>
<feature type="transmembrane region" description="Helical" evidence="1">
    <location>
        <begin position="188"/>
        <end position="207"/>
    </location>
</feature>
<evidence type="ECO:0000313" key="3">
    <source>
        <dbReference type="Proteomes" id="UP000749559"/>
    </source>
</evidence>
<sequence length="252" mass="28646">MVYLILSFIGYKIYLINDLPAESANKLTYYQMIKITLPLGLHELIEKCETNILSFTVAQLTPNGFTRSMTLANVYILHTSFYSLRKISASIATMVPAYLASGVNSSLHFDHELVICTSIIAFVLFLISILICWITPITKVIFLYVFHISEENFIAVFYPFKLYTFWPIIQTFALFSFGILLHKKDTKMSIVTSACQVIILGCLPFALDHLGFAILLSSVMALFTAQSFTAGILFSYLFFKYLRKSQSHFKQV</sequence>